<accession>A0A8H3QAR1</accession>
<evidence type="ECO:0000313" key="2">
    <source>
        <dbReference type="EMBL" id="GES72888.1"/>
    </source>
</evidence>
<dbReference type="EMBL" id="BLAL01000004">
    <property type="protein sequence ID" value="GES72888.1"/>
    <property type="molecule type" value="Genomic_DNA"/>
</dbReference>
<dbReference type="Proteomes" id="UP000615446">
    <property type="component" value="Unassembled WGS sequence"/>
</dbReference>
<dbReference type="OrthoDB" id="2303868at2759"/>
<comment type="caution">
    <text evidence="2">The sequence shown here is derived from an EMBL/GenBank/DDBJ whole genome shotgun (WGS) entry which is preliminary data.</text>
</comment>
<gene>
    <name evidence="2" type="ORF">RCL2_000043300</name>
</gene>
<dbReference type="AlphaFoldDB" id="A0A8H3QAR1"/>
<name>A0A8H3QAR1_9GLOM</name>
<evidence type="ECO:0000313" key="3">
    <source>
        <dbReference type="Proteomes" id="UP000615446"/>
    </source>
</evidence>
<organism evidence="2 3">
    <name type="scientific">Rhizophagus clarus</name>
    <dbReference type="NCBI Taxonomy" id="94130"/>
    <lineage>
        <taxon>Eukaryota</taxon>
        <taxon>Fungi</taxon>
        <taxon>Fungi incertae sedis</taxon>
        <taxon>Mucoromycota</taxon>
        <taxon>Glomeromycotina</taxon>
        <taxon>Glomeromycetes</taxon>
        <taxon>Glomerales</taxon>
        <taxon>Glomeraceae</taxon>
        <taxon>Rhizophagus</taxon>
    </lineage>
</organism>
<feature type="region of interest" description="Disordered" evidence="1">
    <location>
        <begin position="1"/>
        <end position="22"/>
    </location>
</feature>
<sequence length="70" mass="8428">MTEEQQNQNGKSKRQGGRPREQIWNYYDPDTHRYRNATCNYCPRHWGRGEIEVHLANECLGVSEEVKNYW</sequence>
<protein>
    <recommendedName>
        <fullName evidence="4">BED-type domain-containing protein</fullName>
    </recommendedName>
</protein>
<proteinExistence type="predicted"/>
<reference evidence="2" key="1">
    <citation type="submission" date="2019-10" db="EMBL/GenBank/DDBJ databases">
        <title>Conservation and host-specific expression of non-tandemly repeated heterogenous ribosome RNA gene in arbuscular mycorrhizal fungi.</title>
        <authorList>
            <person name="Maeda T."/>
            <person name="Kobayashi Y."/>
            <person name="Nakagawa T."/>
            <person name="Ezawa T."/>
            <person name="Yamaguchi K."/>
            <person name="Bino T."/>
            <person name="Nishimoto Y."/>
            <person name="Shigenobu S."/>
            <person name="Kawaguchi M."/>
        </authorList>
    </citation>
    <scope>NUCLEOTIDE SEQUENCE</scope>
    <source>
        <strain evidence="2">HR1</strain>
    </source>
</reference>
<evidence type="ECO:0000256" key="1">
    <source>
        <dbReference type="SAM" id="MobiDB-lite"/>
    </source>
</evidence>
<feature type="compositionally biased region" description="Polar residues" evidence="1">
    <location>
        <begin position="1"/>
        <end position="10"/>
    </location>
</feature>
<evidence type="ECO:0008006" key="4">
    <source>
        <dbReference type="Google" id="ProtNLM"/>
    </source>
</evidence>